<evidence type="ECO:0000256" key="6">
    <source>
        <dbReference type="ARBA" id="ARBA00022840"/>
    </source>
</evidence>
<comment type="subcellular location">
    <subcellularLocation>
        <location evidence="1 7 8">Cytoplasm</location>
    </subcellularLocation>
</comment>
<keyword evidence="4 7" id="KW-0436">Ligase</keyword>
<dbReference type="NCBIfam" id="TIGR01087">
    <property type="entry name" value="murD"/>
    <property type="match status" value="1"/>
</dbReference>
<dbReference type="Pfam" id="PF08245">
    <property type="entry name" value="Mur_ligase_M"/>
    <property type="match status" value="1"/>
</dbReference>
<dbReference type="Gene3D" id="3.40.1190.10">
    <property type="entry name" value="Mur-like, catalytic domain"/>
    <property type="match status" value="1"/>
</dbReference>
<comment type="function">
    <text evidence="7 8">Cell wall formation. Catalyzes the addition of glutamate to the nucleotide precursor UDP-N-acetylmuramoyl-L-alanine (UMA).</text>
</comment>
<protein>
    <recommendedName>
        <fullName evidence="7 8">UDP-N-acetylmuramoylalanine--D-glutamate ligase</fullName>
        <ecNumber evidence="7 8">6.3.2.9</ecNumber>
    </recommendedName>
    <alternativeName>
        <fullName evidence="7">D-glutamic acid-adding enzyme</fullName>
    </alternativeName>
    <alternativeName>
        <fullName evidence="7">UDP-N-acetylmuramoyl-L-alanyl-D-glutamate synthetase</fullName>
    </alternativeName>
</protein>
<dbReference type="EC" id="6.3.2.9" evidence="7 8"/>
<evidence type="ECO:0000256" key="8">
    <source>
        <dbReference type="RuleBase" id="RU003664"/>
    </source>
</evidence>
<reference evidence="11 12" key="1">
    <citation type="journal article" date="2016" name="C (Basel)">
        <title>Selective Growth of and Electricity Production by Marine Exoelectrogenic Bacteria in Self-Aggregated Hydrogel of Microbially Reduced Graphene Oxide.</title>
        <authorList>
            <person name="Yoshida N."/>
            <person name="Goto Y."/>
            <person name="Miyata Y."/>
        </authorList>
    </citation>
    <scope>NUCLEOTIDE SEQUENCE [LARGE SCALE GENOMIC DNA]</scope>
    <source>
        <strain evidence="11 12">NIT-T3</strain>
    </source>
</reference>
<keyword evidence="12" id="KW-1185">Reference proteome</keyword>
<feature type="domain" description="Mur ligase C-terminal" evidence="9">
    <location>
        <begin position="312"/>
        <end position="422"/>
    </location>
</feature>
<keyword evidence="7 8" id="KW-0133">Cell shape</keyword>
<keyword evidence="7 8" id="KW-0131">Cell cycle</keyword>
<evidence type="ECO:0000313" key="11">
    <source>
        <dbReference type="EMBL" id="BCR03960.1"/>
    </source>
</evidence>
<dbReference type="InterPro" id="IPR005762">
    <property type="entry name" value="MurD"/>
</dbReference>
<dbReference type="InterPro" id="IPR013221">
    <property type="entry name" value="Mur_ligase_cen"/>
</dbReference>
<gene>
    <name evidence="7 11" type="primary">murD</name>
    <name evidence="11" type="ORF">DESUT3_10290</name>
</gene>
<dbReference type="EMBL" id="AP024355">
    <property type="protein sequence ID" value="BCR03960.1"/>
    <property type="molecule type" value="Genomic_DNA"/>
</dbReference>
<dbReference type="PANTHER" id="PTHR43692:SF1">
    <property type="entry name" value="UDP-N-ACETYLMURAMOYLALANINE--D-GLUTAMATE LIGASE"/>
    <property type="match status" value="1"/>
</dbReference>
<dbReference type="InterPro" id="IPR036615">
    <property type="entry name" value="Mur_ligase_C_dom_sf"/>
</dbReference>
<name>A0ABN6DV57_9BACT</name>
<dbReference type="GO" id="GO:0016874">
    <property type="term" value="F:ligase activity"/>
    <property type="evidence" value="ECO:0007669"/>
    <property type="project" value="UniProtKB-KW"/>
</dbReference>
<sequence>MRREYSGKQIVVVGAGRTGLALSAYFRERGAAVTLSDSRSAERIGDLEPLRRLGVALDLGGHSETLFSSADLVAISPGVPLSVPAVAAAAERGIPVLGEIEVAWAELEAPLAAITGTNGKSTTTSVMGEIFQGWGKKTFVGGNLGTPLIEAAVQGDWQWLVAELSSFQLEAIRDFRPRYALLLNITEDHLDRYPDMAAYVAAKARIFENQTEADVAVLNAEDALALEAAAGCRARRVLFSSDKALPEGMGYEAGEIVWRWQGREWRFAVSQLKLKGLHNVENVMAAMIPPLLEGCPPELAWRAACGFGGLAHRMVPVRTLEGVTWYNDSKGTNVGSVVKSLAGLSAPVTLIAGGKDKGGDYGALAELVREKVAHLVLIGQAAERIASVLGGLTHTLRCASLQEAVLKARELTPPGGAVLLSPGCSSFDMFTSFEERGEVFTRAVLALSEQKVV</sequence>
<dbReference type="Proteomes" id="UP001319827">
    <property type="component" value="Chromosome"/>
</dbReference>
<keyword evidence="5 7" id="KW-0547">Nucleotide-binding</keyword>
<comment type="catalytic activity">
    <reaction evidence="7 8">
        <text>UDP-N-acetyl-alpha-D-muramoyl-L-alanine + D-glutamate + ATP = UDP-N-acetyl-alpha-D-muramoyl-L-alanyl-D-glutamate + ADP + phosphate + H(+)</text>
        <dbReference type="Rhea" id="RHEA:16429"/>
        <dbReference type="ChEBI" id="CHEBI:15378"/>
        <dbReference type="ChEBI" id="CHEBI:29986"/>
        <dbReference type="ChEBI" id="CHEBI:30616"/>
        <dbReference type="ChEBI" id="CHEBI:43474"/>
        <dbReference type="ChEBI" id="CHEBI:83898"/>
        <dbReference type="ChEBI" id="CHEBI:83900"/>
        <dbReference type="ChEBI" id="CHEBI:456216"/>
        <dbReference type="EC" id="6.3.2.9"/>
    </reaction>
</comment>
<comment type="similarity">
    <text evidence="7">Belongs to the MurCDEF family.</text>
</comment>
<evidence type="ECO:0000256" key="1">
    <source>
        <dbReference type="ARBA" id="ARBA00004496"/>
    </source>
</evidence>
<keyword evidence="7 8" id="KW-0961">Cell wall biogenesis/degradation</keyword>
<comment type="pathway">
    <text evidence="2 7 8">Cell wall biogenesis; peptidoglycan biosynthesis.</text>
</comment>
<evidence type="ECO:0000256" key="4">
    <source>
        <dbReference type="ARBA" id="ARBA00022598"/>
    </source>
</evidence>
<keyword evidence="3 7" id="KW-0963">Cytoplasm</keyword>
<evidence type="ECO:0000256" key="5">
    <source>
        <dbReference type="ARBA" id="ARBA00022741"/>
    </source>
</evidence>
<evidence type="ECO:0000313" key="12">
    <source>
        <dbReference type="Proteomes" id="UP001319827"/>
    </source>
</evidence>
<dbReference type="Gene3D" id="3.90.190.20">
    <property type="entry name" value="Mur ligase, C-terminal domain"/>
    <property type="match status" value="1"/>
</dbReference>
<dbReference type="RefSeq" id="WP_221251393.1">
    <property type="nucleotide sequence ID" value="NZ_AP024355.1"/>
</dbReference>
<keyword evidence="6 7" id="KW-0067">ATP-binding</keyword>
<dbReference type="Pfam" id="PF02875">
    <property type="entry name" value="Mur_ligase_C"/>
    <property type="match status" value="1"/>
</dbReference>
<evidence type="ECO:0000259" key="9">
    <source>
        <dbReference type="Pfam" id="PF02875"/>
    </source>
</evidence>
<accession>A0ABN6DV57</accession>
<dbReference type="HAMAP" id="MF_00639">
    <property type="entry name" value="MurD"/>
    <property type="match status" value="1"/>
</dbReference>
<dbReference type="Pfam" id="PF21799">
    <property type="entry name" value="MurD-like_N"/>
    <property type="match status" value="1"/>
</dbReference>
<keyword evidence="7 8" id="KW-0132">Cell division</keyword>
<proteinExistence type="inferred from homology"/>
<evidence type="ECO:0000256" key="2">
    <source>
        <dbReference type="ARBA" id="ARBA00004752"/>
    </source>
</evidence>
<evidence type="ECO:0000256" key="7">
    <source>
        <dbReference type="HAMAP-Rule" id="MF_00639"/>
    </source>
</evidence>
<feature type="binding site" evidence="7">
    <location>
        <begin position="116"/>
        <end position="122"/>
    </location>
    <ligand>
        <name>ATP</name>
        <dbReference type="ChEBI" id="CHEBI:30616"/>
    </ligand>
</feature>
<dbReference type="Gene3D" id="3.40.50.720">
    <property type="entry name" value="NAD(P)-binding Rossmann-like Domain"/>
    <property type="match status" value="1"/>
</dbReference>
<dbReference type="InterPro" id="IPR004101">
    <property type="entry name" value="Mur_ligase_C"/>
</dbReference>
<evidence type="ECO:0000259" key="10">
    <source>
        <dbReference type="Pfam" id="PF08245"/>
    </source>
</evidence>
<organism evidence="11 12">
    <name type="scientific">Desulfuromonas versatilis</name>
    <dbReference type="NCBI Taxonomy" id="2802975"/>
    <lineage>
        <taxon>Bacteria</taxon>
        <taxon>Pseudomonadati</taxon>
        <taxon>Thermodesulfobacteriota</taxon>
        <taxon>Desulfuromonadia</taxon>
        <taxon>Desulfuromonadales</taxon>
        <taxon>Desulfuromonadaceae</taxon>
        <taxon>Desulfuromonas</taxon>
    </lineage>
</organism>
<dbReference type="PANTHER" id="PTHR43692">
    <property type="entry name" value="UDP-N-ACETYLMURAMOYLALANINE--D-GLUTAMATE LIGASE"/>
    <property type="match status" value="1"/>
</dbReference>
<evidence type="ECO:0000256" key="3">
    <source>
        <dbReference type="ARBA" id="ARBA00022490"/>
    </source>
</evidence>
<dbReference type="SUPFAM" id="SSF53623">
    <property type="entry name" value="MurD-like peptide ligases, catalytic domain"/>
    <property type="match status" value="1"/>
</dbReference>
<keyword evidence="7 8" id="KW-0573">Peptidoglycan synthesis</keyword>
<dbReference type="SUPFAM" id="SSF51984">
    <property type="entry name" value="MurCD N-terminal domain"/>
    <property type="match status" value="1"/>
</dbReference>
<feature type="domain" description="Mur ligase central" evidence="10">
    <location>
        <begin position="114"/>
        <end position="287"/>
    </location>
</feature>
<reference evidence="11 12" key="2">
    <citation type="journal article" date="2021" name="Int. J. Syst. Evol. Microbiol.">
        <title>Isolation and Polyphasic Characterization of Desulfuromonas versatilis sp. Nov., an Electrogenic Bacteria Capable of Versatile Metabolism Isolated from a Graphene Oxide-Reducing Enrichment Culture.</title>
        <authorList>
            <person name="Xie L."/>
            <person name="Yoshida N."/>
            <person name="Ishii S."/>
            <person name="Meng L."/>
        </authorList>
    </citation>
    <scope>NUCLEOTIDE SEQUENCE [LARGE SCALE GENOMIC DNA]</scope>
    <source>
        <strain evidence="11 12">NIT-T3</strain>
    </source>
</reference>
<dbReference type="InterPro" id="IPR036565">
    <property type="entry name" value="Mur-like_cat_sf"/>
</dbReference>
<dbReference type="SUPFAM" id="SSF53244">
    <property type="entry name" value="MurD-like peptide ligases, peptide-binding domain"/>
    <property type="match status" value="1"/>
</dbReference>